<dbReference type="Proteomes" id="UP000195557">
    <property type="component" value="Unassembled WGS sequence"/>
</dbReference>
<comment type="function">
    <text evidence="1">Accessory subunit of the mitochondrial membrane respiratory chain NADH dehydrogenase (Complex I), that is believed not to be involved in catalysis. Complex I functions in the transfer of electrons from NADH to the respiratory chain. The immediate electron acceptor for the enzyme is believed to be ubiquinone.</text>
</comment>
<evidence type="ECO:0000256" key="12">
    <source>
        <dbReference type="ARBA" id="ARBA00023128"/>
    </source>
</evidence>
<evidence type="ECO:0000256" key="6">
    <source>
        <dbReference type="ARBA" id="ARBA00022660"/>
    </source>
</evidence>
<comment type="subunit">
    <text evidence="16">Complex I is composed of 45 different subunits. Interacts with BCAP31.</text>
</comment>
<evidence type="ECO:0000256" key="13">
    <source>
        <dbReference type="ARBA" id="ARBA00023136"/>
    </source>
</evidence>
<dbReference type="STRING" id="70448.A0A090LZR0"/>
<dbReference type="InParanoid" id="A0A090LZR0"/>
<dbReference type="PANTHER" id="PTHR40637">
    <property type="entry name" value="ESSS SUBUNIT OF NADH:UBIQUINONE OXIDOREDUCTASE (COMPLEX I) PROTEIN"/>
    <property type="match status" value="1"/>
</dbReference>
<dbReference type="AlphaFoldDB" id="A0A090LZR0"/>
<dbReference type="InterPro" id="IPR019329">
    <property type="entry name" value="NADH_UbQ_OxRdtase_ESSS_su"/>
</dbReference>
<comment type="subcellular location">
    <subcellularLocation>
        <location evidence="2">Mitochondrion inner membrane</location>
        <topology evidence="2">Single-pass membrane protein</topology>
    </subcellularLocation>
</comment>
<evidence type="ECO:0000313" key="20">
    <source>
        <dbReference type="Proteomes" id="UP000009170"/>
    </source>
</evidence>
<dbReference type="EMBL" id="KZ155771">
    <property type="protein sequence ID" value="OUS49341.1"/>
    <property type="molecule type" value="Genomic_DNA"/>
</dbReference>
<reference evidence="18 20" key="1">
    <citation type="journal article" date="2006" name="Proc. Natl. Acad. Sci. U.S.A.">
        <title>Genome analysis of the smallest free-living eukaryote Ostreococcus tauri unveils many unique features.</title>
        <authorList>
            <person name="Derelle E."/>
            <person name="Ferraz C."/>
            <person name="Rombauts S."/>
            <person name="Rouze P."/>
            <person name="Worden A.Z."/>
            <person name="Robbens S."/>
            <person name="Partensky F."/>
            <person name="Degroeve S."/>
            <person name="Echeynie S."/>
            <person name="Cooke R."/>
            <person name="Saeys Y."/>
            <person name="Wuyts J."/>
            <person name="Jabbari K."/>
            <person name="Bowler C."/>
            <person name="Panaud O."/>
            <person name="Piegu B."/>
            <person name="Ball S.G."/>
            <person name="Ral J.-P."/>
            <person name="Bouget F.-Y."/>
            <person name="Piganeau G."/>
            <person name="De Baets B."/>
            <person name="Picard A."/>
            <person name="Delseny M."/>
            <person name="Demaille J."/>
            <person name="Van de Peer Y."/>
            <person name="Moreau H."/>
        </authorList>
    </citation>
    <scope>NUCLEOTIDE SEQUENCE [LARGE SCALE GENOMIC DNA]</scope>
    <source>
        <strain evidence="18 20">OTTH0595</strain>
    </source>
</reference>
<dbReference type="FunCoup" id="A0A090LZR0">
    <property type="interactions" value="209"/>
</dbReference>
<organism evidence="18 20">
    <name type="scientific">Ostreococcus tauri</name>
    <name type="common">Marine green alga</name>
    <dbReference type="NCBI Taxonomy" id="70448"/>
    <lineage>
        <taxon>Eukaryota</taxon>
        <taxon>Viridiplantae</taxon>
        <taxon>Chlorophyta</taxon>
        <taxon>Mamiellophyceae</taxon>
        <taxon>Mamiellales</taxon>
        <taxon>Bathycoccaceae</taxon>
        <taxon>Ostreococcus</taxon>
    </lineage>
</organism>
<evidence type="ECO:0000313" key="18">
    <source>
        <dbReference type="EMBL" id="CEF97500.1"/>
    </source>
</evidence>
<dbReference type="Pfam" id="PF10183">
    <property type="entry name" value="ESSS"/>
    <property type="match status" value="1"/>
</dbReference>
<evidence type="ECO:0000256" key="11">
    <source>
        <dbReference type="ARBA" id="ARBA00022989"/>
    </source>
</evidence>
<evidence type="ECO:0000256" key="17">
    <source>
        <dbReference type="SAM" id="MobiDB-lite"/>
    </source>
</evidence>
<name>A0A090LZR0_OSTTA</name>
<keyword evidence="12" id="KW-0496">Mitochondrion</keyword>
<sequence>MNAARRALSASLRGAQRTSMRSFGAGPPGGYFAEGVQTGRNGYLFGETPPAPGQRRIWEDWEAPWYTAMALATGILTFGLAAKPDTRMTSWAKEEAARRIAAEK</sequence>
<keyword evidence="10" id="KW-0249">Electron transport</keyword>
<keyword evidence="20" id="KW-1185">Reference proteome</keyword>
<evidence type="ECO:0000256" key="10">
    <source>
        <dbReference type="ARBA" id="ARBA00022982"/>
    </source>
</evidence>
<evidence type="ECO:0000256" key="7">
    <source>
        <dbReference type="ARBA" id="ARBA00022692"/>
    </source>
</evidence>
<accession>A0A454XQ56</accession>
<evidence type="ECO:0000256" key="9">
    <source>
        <dbReference type="ARBA" id="ARBA00022946"/>
    </source>
</evidence>
<feature type="compositionally biased region" description="Low complexity" evidence="17">
    <location>
        <begin position="1"/>
        <end position="13"/>
    </location>
</feature>
<reference evidence="18" key="2">
    <citation type="journal article" date="2014" name="BMC Genomics">
        <title>An improved genome of the model marine alga Ostreococcus tauri unfolds by assessing Illumina de novo assemblies.</title>
        <authorList>
            <person name="Blanc-Mathieu R."/>
            <person name="Verhelst B."/>
            <person name="Derelle E."/>
            <person name="Rombauts S."/>
            <person name="Bouget F.Y."/>
            <person name="Carre I."/>
            <person name="Chateau A."/>
            <person name="Eyre-Walker A."/>
            <person name="Grimsley N."/>
            <person name="Moreau H."/>
            <person name="Piegu B."/>
            <person name="Rivals E."/>
            <person name="Schackwitz W."/>
            <person name="Van de Peer Y."/>
            <person name="Piganeau G."/>
        </authorList>
    </citation>
    <scope>NUCLEOTIDE SEQUENCE</scope>
    <source>
        <strain evidence="18">RCC4221</strain>
    </source>
</reference>
<evidence type="ECO:0000256" key="16">
    <source>
        <dbReference type="ARBA" id="ARBA00046528"/>
    </source>
</evidence>
<evidence type="ECO:0000256" key="1">
    <source>
        <dbReference type="ARBA" id="ARBA00003195"/>
    </source>
</evidence>
<evidence type="ECO:0000256" key="3">
    <source>
        <dbReference type="ARBA" id="ARBA00008915"/>
    </source>
</evidence>
<keyword evidence="9" id="KW-0809">Transit peptide</keyword>
<protein>
    <recommendedName>
        <fullName evidence="4">NADH dehydrogenase [ubiquinone] 1 beta subcomplex subunit 11, mitochondrial</fullName>
    </recommendedName>
    <alternativeName>
        <fullName evidence="15">Complex I-ESSS</fullName>
    </alternativeName>
    <alternativeName>
        <fullName evidence="14">NADH-ubiquinone oxidoreductase ESSS subunit</fullName>
    </alternativeName>
</protein>
<evidence type="ECO:0000256" key="14">
    <source>
        <dbReference type="ARBA" id="ARBA00030753"/>
    </source>
</evidence>
<dbReference type="PANTHER" id="PTHR40637:SF1">
    <property type="entry name" value="ESSS SUBUNIT OF NADH:UBIQUINONE OXIDOREDUCTASE (COMPLEX I) PROTEIN"/>
    <property type="match status" value="1"/>
</dbReference>
<evidence type="ECO:0000256" key="15">
    <source>
        <dbReference type="ARBA" id="ARBA00031387"/>
    </source>
</evidence>
<keyword evidence="13" id="KW-0472">Membrane</keyword>
<dbReference type="GO" id="GO:0005743">
    <property type="term" value="C:mitochondrial inner membrane"/>
    <property type="evidence" value="ECO:0007669"/>
    <property type="project" value="UniProtKB-SubCell"/>
</dbReference>
<evidence type="ECO:0000313" key="19">
    <source>
        <dbReference type="EMBL" id="OUS49341.1"/>
    </source>
</evidence>
<dbReference type="OrthoDB" id="2147978at2759"/>
<comment type="similarity">
    <text evidence="3">Belongs to the complex I NDUFB11 subunit family.</text>
</comment>
<evidence type="ECO:0000256" key="5">
    <source>
        <dbReference type="ARBA" id="ARBA00022448"/>
    </source>
</evidence>
<keyword evidence="5" id="KW-0813">Transport</keyword>
<evidence type="ECO:0000256" key="4">
    <source>
        <dbReference type="ARBA" id="ARBA00018632"/>
    </source>
</evidence>
<keyword evidence="11" id="KW-1133">Transmembrane helix</keyword>
<keyword evidence="6" id="KW-0679">Respiratory chain</keyword>
<keyword evidence="19" id="KW-0830">Ubiquinone</keyword>
<dbReference type="Proteomes" id="UP000009170">
    <property type="component" value="Unassembled WGS sequence"/>
</dbReference>
<dbReference type="EMBL" id="CAID01000004">
    <property type="protein sequence ID" value="CEF97500.1"/>
    <property type="molecule type" value="Genomic_DNA"/>
</dbReference>
<gene>
    <name evidence="19" type="ORF">BE221DRAFT_188612</name>
    <name evidence="18" type="ORF">OT_ostta04g01440</name>
</gene>
<proteinExistence type="inferred from homology"/>
<accession>A0A090LZR0</accession>
<evidence type="ECO:0000256" key="8">
    <source>
        <dbReference type="ARBA" id="ARBA00022792"/>
    </source>
</evidence>
<reference evidence="19" key="3">
    <citation type="submission" date="2017-04" db="EMBL/GenBank/DDBJ databases">
        <title>Population genomics of picophytoplankton unveils novel chromosome hypervariability.</title>
        <authorList>
            <consortium name="DOE Joint Genome Institute"/>
            <person name="Blanc-Mathieu R."/>
            <person name="Krasovec M."/>
            <person name="Hebrard M."/>
            <person name="Yau S."/>
            <person name="Desgranges E."/>
            <person name="Martin J."/>
            <person name="Schackwitz W."/>
            <person name="Kuo A."/>
            <person name="Salin G."/>
            <person name="Donnadieu C."/>
            <person name="Desdevises Y."/>
            <person name="Sanchez-Ferandin S."/>
            <person name="Moreau H."/>
            <person name="Rivals E."/>
            <person name="Grigoriev I.V."/>
            <person name="Grimsley N."/>
            <person name="Eyre-Walker A."/>
            <person name="Piganeau G."/>
        </authorList>
    </citation>
    <scope>NUCLEOTIDE SEQUENCE [LARGE SCALE GENOMIC DNA]</scope>
    <source>
        <strain evidence="19">RCC 1115</strain>
    </source>
</reference>
<keyword evidence="8" id="KW-0999">Mitochondrion inner membrane</keyword>
<accession>A0A1Y5IIF1</accession>
<keyword evidence="7" id="KW-0812">Transmembrane</keyword>
<evidence type="ECO:0000256" key="2">
    <source>
        <dbReference type="ARBA" id="ARBA00004434"/>
    </source>
</evidence>
<feature type="region of interest" description="Disordered" evidence="17">
    <location>
        <begin position="1"/>
        <end position="26"/>
    </location>
</feature>